<dbReference type="RefSeq" id="WP_093316538.1">
    <property type="nucleotide sequence ID" value="NZ_FOHV01000001.1"/>
</dbReference>
<dbReference type="GO" id="GO:0043190">
    <property type="term" value="C:ATP-binding cassette (ABC) transporter complex"/>
    <property type="evidence" value="ECO:0007669"/>
    <property type="project" value="TreeGrafter"/>
</dbReference>
<evidence type="ECO:0000256" key="4">
    <source>
        <dbReference type="ARBA" id="ARBA00022989"/>
    </source>
</evidence>
<evidence type="ECO:0000313" key="7">
    <source>
        <dbReference type="EMBL" id="SES64314.1"/>
    </source>
</evidence>
<evidence type="ECO:0000256" key="6">
    <source>
        <dbReference type="SAM" id="Phobius"/>
    </source>
</evidence>
<evidence type="ECO:0000256" key="5">
    <source>
        <dbReference type="ARBA" id="ARBA00023136"/>
    </source>
</evidence>
<feature type="transmembrane region" description="Helical" evidence="6">
    <location>
        <begin position="41"/>
        <end position="58"/>
    </location>
</feature>
<feature type="transmembrane region" description="Helical" evidence="6">
    <location>
        <begin position="240"/>
        <end position="260"/>
    </location>
</feature>
<organism evidence="7 8">
    <name type="scientific">Thorsellia anophelis DSM 18579</name>
    <dbReference type="NCBI Taxonomy" id="1123402"/>
    <lineage>
        <taxon>Bacteria</taxon>
        <taxon>Pseudomonadati</taxon>
        <taxon>Pseudomonadota</taxon>
        <taxon>Gammaproteobacteria</taxon>
        <taxon>Enterobacterales</taxon>
        <taxon>Thorselliaceae</taxon>
        <taxon>Thorsellia</taxon>
    </lineage>
</organism>
<reference evidence="8" key="1">
    <citation type="submission" date="2016-10" db="EMBL/GenBank/DDBJ databases">
        <authorList>
            <person name="Varghese N."/>
            <person name="Submissions S."/>
        </authorList>
    </citation>
    <scope>NUCLEOTIDE SEQUENCE [LARGE SCALE GENOMIC DNA]</scope>
    <source>
        <strain evidence="8">DSM 18579</strain>
    </source>
</reference>
<evidence type="ECO:0000256" key="2">
    <source>
        <dbReference type="ARBA" id="ARBA00008564"/>
    </source>
</evidence>
<dbReference type="GO" id="GO:0006824">
    <property type="term" value="P:cobalt ion transport"/>
    <property type="evidence" value="ECO:0007669"/>
    <property type="project" value="TreeGrafter"/>
</dbReference>
<evidence type="ECO:0000313" key="8">
    <source>
        <dbReference type="Proteomes" id="UP000242642"/>
    </source>
</evidence>
<evidence type="ECO:0000256" key="1">
    <source>
        <dbReference type="ARBA" id="ARBA00004141"/>
    </source>
</evidence>
<comment type="similarity">
    <text evidence="2">Belongs to the CbiQ family.</text>
</comment>
<name>A0A1H9Y7H6_9GAMM</name>
<dbReference type="AlphaFoldDB" id="A0A1H9Y7H6"/>
<feature type="transmembrane region" description="Helical" evidence="6">
    <location>
        <begin position="16"/>
        <end position="34"/>
    </location>
</feature>
<dbReference type="InterPro" id="IPR052770">
    <property type="entry name" value="Cobalt_transport_CbiQ"/>
</dbReference>
<dbReference type="EMBL" id="FOHV01000001">
    <property type="protein sequence ID" value="SES64314.1"/>
    <property type="molecule type" value="Genomic_DNA"/>
</dbReference>
<comment type="subcellular location">
    <subcellularLocation>
        <location evidence="1">Membrane</location>
        <topology evidence="1">Multi-pass membrane protein</topology>
    </subcellularLocation>
</comment>
<dbReference type="Proteomes" id="UP000242642">
    <property type="component" value="Unassembled WGS sequence"/>
</dbReference>
<keyword evidence="3 6" id="KW-0812">Transmembrane</keyword>
<sequence>MQNIVNTHHWLMNRNPTIKLIVLIASTLSVSFIFDPWRPFILWSSTLIFLYIITPYSFCELVSQQRPFFWLASIIFIVNLITRHGESLWQFGIINITREGMSVGMSLAFRALYIGLLSIAFIKSTNPVSLMTSLNQHAKLSAKVSYAVLTGFRMVQFLKHDWQIILAAQQIRNDHQESKSCFKYFKKSLIALRMYRKALFALLVNAIRRSERIAFSLETRGLGLTPRTIWQPVPLTVIDWLFGVFTLVFVLSIILGYYLIVSNRL</sequence>
<dbReference type="PANTHER" id="PTHR43723:SF1">
    <property type="entry name" value="COBALT TRANSPORT PROTEIN CBIQ"/>
    <property type="match status" value="1"/>
</dbReference>
<accession>A0A1H9Y7H6</accession>
<protein>
    <submittedName>
        <fullName evidence="7">Energy-coupling factor transport system permease protein</fullName>
    </submittedName>
</protein>
<feature type="transmembrane region" description="Helical" evidence="6">
    <location>
        <begin position="64"/>
        <end position="82"/>
    </location>
</feature>
<keyword evidence="4 6" id="KW-1133">Transmembrane helix</keyword>
<dbReference type="CDD" id="cd16914">
    <property type="entry name" value="EcfT"/>
    <property type="match status" value="1"/>
</dbReference>
<dbReference type="InterPro" id="IPR003339">
    <property type="entry name" value="ABC/ECF_trnsptr_transmembrane"/>
</dbReference>
<proteinExistence type="inferred from homology"/>
<keyword evidence="8" id="KW-1185">Reference proteome</keyword>
<gene>
    <name evidence="7" type="ORF">SAMN02583745_00078</name>
</gene>
<dbReference type="PANTHER" id="PTHR43723">
    <property type="entry name" value="COBALT TRANSPORT PROTEIN CBIQ"/>
    <property type="match status" value="1"/>
</dbReference>
<dbReference type="STRING" id="1123402.SAMN02583745_00078"/>
<evidence type="ECO:0000256" key="3">
    <source>
        <dbReference type="ARBA" id="ARBA00022692"/>
    </source>
</evidence>
<feature type="transmembrane region" description="Helical" evidence="6">
    <location>
        <begin position="103"/>
        <end position="122"/>
    </location>
</feature>
<keyword evidence="5 6" id="KW-0472">Membrane</keyword>
<dbReference type="Pfam" id="PF02361">
    <property type="entry name" value="CbiQ"/>
    <property type="match status" value="1"/>
</dbReference>
<dbReference type="OrthoDB" id="6400at2"/>